<dbReference type="EMBL" id="BJXB01000001">
    <property type="protein sequence ID" value="GEM44645.1"/>
    <property type="molecule type" value="Genomic_DNA"/>
</dbReference>
<sequence>MKPSETRIYLIGGPSGTGKSSLSYPLAKHLQLSVFEVDDIQAVLEKMLTPEQAPLLHFWRTHWEEFSQWPESQRVEHFVRVAREYFSPAIEAVIAHHLEAGTSIVIEGDFLLPELAVKAEFDGVPALGRVRALFVTEEEDQIRMNYQQREGRDQHGRARASWLFGEWLKTECERLSLKTLPVRPWGSALERASALFEL</sequence>
<dbReference type="SUPFAM" id="SSF52540">
    <property type="entry name" value="P-loop containing nucleoside triphosphate hydrolases"/>
    <property type="match status" value="1"/>
</dbReference>
<evidence type="ECO:0000313" key="1">
    <source>
        <dbReference type="EMBL" id="GEM44645.1"/>
    </source>
</evidence>
<dbReference type="InterPro" id="IPR027417">
    <property type="entry name" value="P-loop_NTPase"/>
</dbReference>
<organism evidence="1 2">
    <name type="scientific">Deinococcus cellulosilyticus (strain DSM 18568 / NBRC 106333 / KACC 11606 / 5516J-15)</name>
    <dbReference type="NCBI Taxonomy" id="1223518"/>
    <lineage>
        <taxon>Bacteria</taxon>
        <taxon>Thermotogati</taxon>
        <taxon>Deinococcota</taxon>
        <taxon>Deinococci</taxon>
        <taxon>Deinococcales</taxon>
        <taxon>Deinococcaceae</taxon>
        <taxon>Deinococcus</taxon>
    </lineage>
</organism>
<comment type="caution">
    <text evidence="1">The sequence shown here is derived from an EMBL/GenBank/DDBJ whole genome shotgun (WGS) entry which is preliminary data.</text>
</comment>
<name>A0A511MVN9_DEIC1</name>
<dbReference type="OrthoDB" id="1896231at2"/>
<dbReference type="RefSeq" id="WP_146881788.1">
    <property type="nucleotide sequence ID" value="NZ_BJXB01000001.1"/>
</dbReference>
<dbReference type="AlphaFoldDB" id="A0A511MVN9"/>
<proteinExistence type="predicted"/>
<accession>A0A511MVN9</accession>
<evidence type="ECO:0000313" key="2">
    <source>
        <dbReference type="Proteomes" id="UP000321306"/>
    </source>
</evidence>
<protein>
    <recommendedName>
        <fullName evidence="3">Uridine kinase</fullName>
    </recommendedName>
</protein>
<dbReference type="Proteomes" id="UP000321306">
    <property type="component" value="Unassembled WGS sequence"/>
</dbReference>
<dbReference type="Gene3D" id="3.40.50.300">
    <property type="entry name" value="P-loop containing nucleotide triphosphate hydrolases"/>
    <property type="match status" value="1"/>
</dbReference>
<evidence type="ECO:0008006" key="3">
    <source>
        <dbReference type="Google" id="ProtNLM"/>
    </source>
</evidence>
<reference evidence="1 2" key="1">
    <citation type="submission" date="2019-07" db="EMBL/GenBank/DDBJ databases">
        <title>Whole genome shotgun sequence of Deinococcus cellulosilyticus NBRC 106333.</title>
        <authorList>
            <person name="Hosoyama A."/>
            <person name="Uohara A."/>
            <person name="Ohji S."/>
            <person name="Ichikawa N."/>
        </authorList>
    </citation>
    <scope>NUCLEOTIDE SEQUENCE [LARGE SCALE GENOMIC DNA]</scope>
    <source>
        <strain evidence="1 2">NBRC 106333</strain>
    </source>
</reference>
<gene>
    <name evidence="1" type="ORF">DC3_02800</name>
</gene>
<keyword evidence="2" id="KW-1185">Reference proteome</keyword>